<accession>A0A413VUF7</accession>
<sequence>MLYKKLITTLLLPLCMGTMYAQQLAFPGAEGYGRFAKGARASESPEIYHVTNLDDSGKGSLRDAVSQPNRIIVFDVAGVIKLKSRLVFSKNLTIAGQTAPGEGVVVYGNGVSFSAAENIIVRYLRIRMGIGGTSGADAAGIANGGNMIFDHVSATWGLDENFSINWDSKGFEPYNITIQNSIIGQGIMVHACGGLIQTNGGVTLYRNLYIDNKTRNPKVKGLNQFVNNVVYNWGEGGAYILGDTEASSWGVITNNYFIKGPVEGTKAFTRAKAAFQVYQKGNMIDYNKDGILNGYEATEDDYRRDASNPESENVTFVKSIDEFDYSDYDRRKLVDGEKVVVTTIPEKHPVIEGETTAAEAYDWIINRVGASLPVRDEADNYMIDELLSLGTKGALLSGESELGLPNGVGNIFDGEKMLDTDNDGMPDVWEDANGLDKNNPNDALLMAENGYLNIENYVNSITAPMPYVKYPTNLQLTSLSTDYLSFKWVNNAPESTSVILEYSIDNKDFTSISLAPGTTTHKLESLAPNTTYYIRLKTVNGEKESLYTSTQEFATRGVPAPPIASVNPIPGNETTITDYTSVRLSWENKTGAWAGALSYTVYLGKSVEDMDVVLTASTANVVTVNVEAATTYYWRVDAKNLLGDCKGDVWSFTTGTKPERGKVAYYSFNETEGTILENMYGENATAKDFTPLWVKGIQNNAAQFDKANAAFVQEHYDALTLGNESFSIELWFKSAGGSVDWYLLHKGSHATNSYEGATGKWFGIQYQKNSKNDRLTWAVDDDVTKTDINVTGATTKYFNNEWVHLVCVRDVEEKQLKMYANGILVASGADKTGDIGTIERMAIGNCNTAYENGFQGLMDELTIYNEALTAEEVSDHYKQGTSTHIENIITPNTGCAYPMPFADDFYISVMGAEDLTAQVSVMNTAGQTVYQAQVIIQGGIAHVANVGFLPKGYYVYTLKIDQRILVGKIVK</sequence>
<dbReference type="PANTHER" id="PTHR42970:SF1">
    <property type="entry name" value="PECTATE LYASE C-RELATED"/>
    <property type="match status" value="1"/>
</dbReference>
<keyword evidence="2 5" id="KW-0732">Signal</keyword>
<dbReference type="NCBIfam" id="TIGR04183">
    <property type="entry name" value="Por_Secre_tail"/>
    <property type="match status" value="1"/>
</dbReference>
<evidence type="ECO:0000256" key="2">
    <source>
        <dbReference type="ARBA" id="ARBA00022729"/>
    </source>
</evidence>
<dbReference type="SMART" id="SM00060">
    <property type="entry name" value="FN3"/>
    <property type="match status" value="2"/>
</dbReference>
<dbReference type="AlphaFoldDB" id="A0A413VUF7"/>
<dbReference type="Pfam" id="PF13385">
    <property type="entry name" value="Laminin_G_3"/>
    <property type="match status" value="1"/>
</dbReference>
<proteinExistence type="predicted"/>
<protein>
    <submittedName>
        <fullName evidence="7">T9SS C-terminal target domain-containing protein</fullName>
    </submittedName>
</protein>
<dbReference type="InterPro" id="IPR006558">
    <property type="entry name" value="LamG-like"/>
</dbReference>
<evidence type="ECO:0000256" key="4">
    <source>
        <dbReference type="ARBA" id="ARBA00023180"/>
    </source>
</evidence>
<dbReference type="InterPro" id="IPR013320">
    <property type="entry name" value="ConA-like_dom_sf"/>
</dbReference>
<reference evidence="7 8" key="1">
    <citation type="submission" date="2018-08" db="EMBL/GenBank/DDBJ databases">
        <title>A genome reference for cultivated species of the human gut microbiota.</title>
        <authorList>
            <person name="Zou Y."/>
            <person name="Xue W."/>
            <person name="Luo G."/>
        </authorList>
    </citation>
    <scope>NUCLEOTIDE SEQUENCE [LARGE SCALE GENOMIC DNA]</scope>
    <source>
        <strain evidence="7 8">AM40-30BH</strain>
    </source>
</reference>
<dbReference type="Pfam" id="PF00041">
    <property type="entry name" value="fn3"/>
    <property type="match status" value="1"/>
</dbReference>
<organism evidence="7 8">
    <name type="scientific">Bacteroides nordii</name>
    <dbReference type="NCBI Taxonomy" id="291645"/>
    <lineage>
        <taxon>Bacteria</taxon>
        <taxon>Pseudomonadati</taxon>
        <taxon>Bacteroidota</taxon>
        <taxon>Bacteroidia</taxon>
        <taxon>Bacteroidales</taxon>
        <taxon>Bacteroidaceae</taxon>
        <taxon>Bacteroides</taxon>
    </lineage>
</organism>
<evidence type="ECO:0000313" key="7">
    <source>
        <dbReference type="EMBL" id="RHB37183.1"/>
    </source>
</evidence>
<feature type="signal peptide" evidence="5">
    <location>
        <begin position="1"/>
        <end position="21"/>
    </location>
</feature>
<dbReference type="Gene3D" id="2.60.120.200">
    <property type="match status" value="1"/>
</dbReference>
<dbReference type="Proteomes" id="UP000284379">
    <property type="component" value="Unassembled WGS sequence"/>
</dbReference>
<dbReference type="InterPro" id="IPR011050">
    <property type="entry name" value="Pectin_lyase_fold/virulence"/>
</dbReference>
<dbReference type="GO" id="GO:0046872">
    <property type="term" value="F:metal ion binding"/>
    <property type="evidence" value="ECO:0007669"/>
    <property type="project" value="UniProtKB-KW"/>
</dbReference>
<dbReference type="InterPro" id="IPR052063">
    <property type="entry name" value="Polysaccharide_Lyase_1"/>
</dbReference>
<dbReference type="Gene3D" id="2.60.40.10">
    <property type="entry name" value="Immunoglobulins"/>
    <property type="match status" value="2"/>
</dbReference>
<gene>
    <name evidence="7" type="ORF">DW888_05150</name>
</gene>
<dbReference type="InterPro" id="IPR013783">
    <property type="entry name" value="Ig-like_fold"/>
</dbReference>
<dbReference type="EMBL" id="QSGO01000003">
    <property type="protein sequence ID" value="RHB37183.1"/>
    <property type="molecule type" value="Genomic_DNA"/>
</dbReference>
<dbReference type="Gene3D" id="2.160.20.10">
    <property type="entry name" value="Single-stranded right-handed beta-helix, Pectin lyase-like"/>
    <property type="match status" value="1"/>
</dbReference>
<feature type="domain" description="Fibronectin type-III" evidence="6">
    <location>
        <begin position="470"/>
        <end position="558"/>
    </location>
</feature>
<dbReference type="InterPro" id="IPR026444">
    <property type="entry name" value="Secre_tail"/>
</dbReference>
<dbReference type="GO" id="GO:0005975">
    <property type="term" value="P:carbohydrate metabolic process"/>
    <property type="evidence" value="ECO:0007669"/>
    <property type="project" value="UniProtKB-ARBA"/>
</dbReference>
<dbReference type="GO" id="GO:0004553">
    <property type="term" value="F:hydrolase activity, hydrolyzing O-glycosyl compounds"/>
    <property type="evidence" value="ECO:0007669"/>
    <property type="project" value="UniProtKB-ARBA"/>
</dbReference>
<feature type="chain" id="PRO_5018974959" evidence="5">
    <location>
        <begin position="22"/>
        <end position="971"/>
    </location>
</feature>
<keyword evidence="3" id="KW-1015">Disulfide bond</keyword>
<dbReference type="SUPFAM" id="SSF49265">
    <property type="entry name" value="Fibronectin type III"/>
    <property type="match status" value="1"/>
</dbReference>
<dbReference type="PROSITE" id="PS50853">
    <property type="entry name" value="FN3"/>
    <property type="match status" value="1"/>
</dbReference>
<evidence type="ECO:0000256" key="3">
    <source>
        <dbReference type="ARBA" id="ARBA00023157"/>
    </source>
</evidence>
<dbReference type="InterPro" id="IPR012334">
    <property type="entry name" value="Pectin_lyas_fold"/>
</dbReference>
<evidence type="ECO:0000313" key="8">
    <source>
        <dbReference type="Proteomes" id="UP000284379"/>
    </source>
</evidence>
<evidence type="ECO:0000259" key="6">
    <source>
        <dbReference type="PROSITE" id="PS50853"/>
    </source>
</evidence>
<dbReference type="RefSeq" id="WP_122201118.1">
    <property type="nucleotide sequence ID" value="NZ_CABJFV010000003.1"/>
</dbReference>
<dbReference type="CDD" id="cd00063">
    <property type="entry name" value="FN3"/>
    <property type="match status" value="1"/>
</dbReference>
<dbReference type="InterPro" id="IPR036116">
    <property type="entry name" value="FN3_sf"/>
</dbReference>
<keyword evidence="4" id="KW-0325">Glycoprotein</keyword>
<comment type="caution">
    <text evidence="7">The sequence shown here is derived from an EMBL/GenBank/DDBJ whole genome shotgun (WGS) entry which is preliminary data.</text>
</comment>
<evidence type="ECO:0000256" key="5">
    <source>
        <dbReference type="SAM" id="SignalP"/>
    </source>
</evidence>
<dbReference type="InterPro" id="IPR003961">
    <property type="entry name" value="FN3_dom"/>
</dbReference>
<evidence type="ECO:0000256" key="1">
    <source>
        <dbReference type="ARBA" id="ARBA00022723"/>
    </source>
</evidence>
<keyword evidence="1" id="KW-0479">Metal-binding</keyword>
<dbReference type="SUPFAM" id="SSF51126">
    <property type="entry name" value="Pectin lyase-like"/>
    <property type="match status" value="1"/>
</dbReference>
<dbReference type="PANTHER" id="PTHR42970">
    <property type="entry name" value="PECTATE LYASE C-RELATED"/>
    <property type="match status" value="1"/>
</dbReference>
<name>A0A413VUF7_9BACE</name>
<dbReference type="SUPFAM" id="SSF49899">
    <property type="entry name" value="Concanavalin A-like lectins/glucanases"/>
    <property type="match status" value="1"/>
</dbReference>
<dbReference type="SMART" id="SM00560">
    <property type="entry name" value="LamGL"/>
    <property type="match status" value="1"/>
</dbReference>